<evidence type="ECO:0000313" key="2">
    <source>
        <dbReference type="EMBL" id="GBM56116.1"/>
    </source>
</evidence>
<gene>
    <name evidence="2" type="ORF">AVEN_6766_1</name>
</gene>
<feature type="region of interest" description="Disordered" evidence="1">
    <location>
        <begin position="93"/>
        <end position="115"/>
    </location>
</feature>
<dbReference type="Proteomes" id="UP000499080">
    <property type="component" value="Unassembled WGS sequence"/>
</dbReference>
<protein>
    <submittedName>
        <fullName evidence="2">Uncharacterized protein</fullName>
    </submittedName>
</protein>
<name>A0A4Y2GTM6_ARAVE</name>
<dbReference type="EMBL" id="BGPR01001529">
    <property type="protein sequence ID" value="GBM56116.1"/>
    <property type="molecule type" value="Genomic_DNA"/>
</dbReference>
<comment type="caution">
    <text evidence="2">The sequence shown here is derived from an EMBL/GenBank/DDBJ whole genome shotgun (WGS) entry which is preliminary data.</text>
</comment>
<proteinExistence type="predicted"/>
<dbReference type="AlphaFoldDB" id="A0A4Y2GTM6"/>
<accession>A0A4Y2GTM6</accession>
<reference evidence="2 3" key="1">
    <citation type="journal article" date="2019" name="Sci. Rep.">
        <title>Orb-weaving spider Araneus ventricosus genome elucidates the spidroin gene catalogue.</title>
        <authorList>
            <person name="Kono N."/>
            <person name="Nakamura H."/>
            <person name="Ohtoshi R."/>
            <person name="Moran D.A.P."/>
            <person name="Shinohara A."/>
            <person name="Yoshida Y."/>
            <person name="Fujiwara M."/>
            <person name="Mori M."/>
            <person name="Tomita M."/>
            <person name="Arakawa K."/>
        </authorList>
    </citation>
    <scope>NUCLEOTIDE SEQUENCE [LARGE SCALE GENOMIC DNA]</scope>
</reference>
<sequence>MTPKNINNVDKYLLNKVTPTWGSHEHVDGKSSDKKVDSRSYLLGYNNCGDLVAAFQYLLRGGSGCGRELLQRLLFKVPGFLGRTEEGIAWCGSGDIGDHGNRRTSSRPARPIQGCGSSLLRKSPAI</sequence>
<keyword evidence="3" id="KW-1185">Reference proteome</keyword>
<evidence type="ECO:0000313" key="3">
    <source>
        <dbReference type="Proteomes" id="UP000499080"/>
    </source>
</evidence>
<evidence type="ECO:0000256" key="1">
    <source>
        <dbReference type="SAM" id="MobiDB-lite"/>
    </source>
</evidence>
<organism evidence="2 3">
    <name type="scientific">Araneus ventricosus</name>
    <name type="common">Orbweaver spider</name>
    <name type="synonym">Epeira ventricosa</name>
    <dbReference type="NCBI Taxonomy" id="182803"/>
    <lineage>
        <taxon>Eukaryota</taxon>
        <taxon>Metazoa</taxon>
        <taxon>Ecdysozoa</taxon>
        <taxon>Arthropoda</taxon>
        <taxon>Chelicerata</taxon>
        <taxon>Arachnida</taxon>
        <taxon>Araneae</taxon>
        <taxon>Araneomorphae</taxon>
        <taxon>Entelegynae</taxon>
        <taxon>Araneoidea</taxon>
        <taxon>Araneidae</taxon>
        <taxon>Araneus</taxon>
    </lineage>
</organism>